<keyword evidence="1" id="KW-1133">Transmembrane helix</keyword>
<evidence type="ECO:0000256" key="1">
    <source>
        <dbReference type="SAM" id="Phobius"/>
    </source>
</evidence>
<dbReference type="Pfam" id="PF07787">
    <property type="entry name" value="TMEM43"/>
    <property type="match status" value="1"/>
</dbReference>
<reference evidence="2" key="1">
    <citation type="journal article" date="2022" name="ISME J.">
        <title>A general approach to explore prokaryotic protein glycosylation reveals the unique surface layer modulation of an anammox bacterium.</title>
        <authorList>
            <person name="Pabst M."/>
            <person name="Grouzdev D.S."/>
            <person name="Lawson C.E."/>
            <person name="Kleikamp H.B.C."/>
            <person name="de Ram C."/>
            <person name="Louwen R."/>
            <person name="Lin Y.M."/>
            <person name="Lucker S."/>
            <person name="van Loosdrecht M.C.M."/>
            <person name="Laureni M."/>
        </authorList>
    </citation>
    <scope>NUCLEOTIDE SEQUENCE</scope>
    <source>
        <strain evidence="2">BROCD043</strain>
    </source>
</reference>
<keyword evidence="1" id="KW-0812">Transmembrane</keyword>
<dbReference type="EMBL" id="JACFOF010000015">
    <property type="protein sequence ID" value="MBW7954070.1"/>
    <property type="molecule type" value="Genomic_DNA"/>
</dbReference>
<proteinExistence type="predicted"/>
<dbReference type="AlphaFoldDB" id="A0A952AL67"/>
<name>A0A952AL67_9BACT</name>
<organism evidence="2 3">
    <name type="scientific">Candidatus Dojkabacteria bacterium</name>
    <dbReference type="NCBI Taxonomy" id="2099670"/>
    <lineage>
        <taxon>Bacteria</taxon>
        <taxon>Candidatus Dojkabacteria</taxon>
    </lineage>
</organism>
<feature type="transmembrane region" description="Helical" evidence="1">
    <location>
        <begin position="266"/>
        <end position="288"/>
    </location>
</feature>
<feature type="transmembrane region" description="Helical" evidence="1">
    <location>
        <begin position="300"/>
        <end position="319"/>
    </location>
</feature>
<feature type="transmembrane region" description="Helical" evidence="1">
    <location>
        <begin position="31"/>
        <end position="49"/>
    </location>
</feature>
<keyword evidence="1" id="KW-0472">Membrane</keyword>
<comment type="caution">
    <text evidence="2">The sequence shown here is derived from an EMBL/GenBank/DDBJ whole genome shotgun (WGS) entry which is preliminary data.</text>
</comment>
<feature type="transmembrane region" description="Helical" evidence="1">
    <location>
        <begin position="326"/>
        <end position="345"/>
    </location>
</feature>
<gene>
    <name evidence="2" type="ORF">H3C67_04775</name>
</gene>
<dbReference type="InterPro" id="IPR012430">
    <property type="entry name" value="TMEM43_fam"/>
</dbReference>
<protein>
    <submittedName>
        <fullName evidence="2">Uncharacterized protein</fullName>
    </submittedName>
</protein>
<evidence type="ECO:0000313" key="3">
    <source>
        <dbReference type="Proteomes" id="UP000781173"/>
    </source>
</evidence>
<sequence length="357" mass="38794">MDNKKKALLAGGGLLGGLLVADKSGAIVKGIAIGIVCILLAMLLTFNSVGGVQEVSNDVAAIPLVSVNDLDGQRGMVKAFGTISTESSLSFELVKCAEVVCLSPELLLSEENLAYYKTTLQRFEVIRKVEEQESSGSRVSEKVTYKNEWVTKSEKEQWADLKIGSVKINPVKARTLIDTEREELTGVYIEGLTQLETYGRQPAEDEPAFGTTRAVVTYLPLDDREYTVVGELRSDGFSAGDPFIFTDLSDSQLVSRLGGEESTSRWLMRFVAFVLLTFGFTSILSPILVFTDMIPLAGKAARSAATLVSAIAAGIIVLATVFLLNYWWAIAFIIILGLFGFAFIASRKTNTNTEQKS</sequence>
<evidence type="ECO:0000313" key="2">
    <source>
        <dbReference type="EMBL" id="MBW7954070.1"/>
    </source>
</evidence>
<dbReference type="Proteomes" id="UP000781173">
    <property type="component" value="Unassembled WGS sequence"/>
</dbReference>
<accession>A0A952AL67</accession>